<evidence type="ECO:0000313" key="1">
    <source>
        <dbReference type="EMBL" id="SJL12353.1"/>
    </source>
</evidence>
<name>A0A284RUD9_ARMOS</name>
<dbReference type="Proteomes" id="UP000219338">
    <property type="component" value="Unassembled WGS sequence"/>
</dbReference>
<dbReference type="EMBL" id="FUEG01000016">
    <property type="protein sequence ID" value="SJL12353.1"/>
    <property type="molecule type" value="Genomic_DNA"/>
</dbReference>
<sequence>MHRFPWSLPNHHSALQRLDPHFFLPDRRKSALGTQFSRISMSWTIPTLCASTSNPEFSERDANTRQISSEVKRRIRGLYTSFWTRLDDVTISAHSMVVRALAVYNGCCFSGRVTLAPSRVAES</sequence>
<reference evidence="2" key="1">
    <citation type="journal article" date="2017" name="Nat. Ecol. Evol.">
        <title>Genome expansion and lineage-specific genetic innovations in the forest pathogenic fungi Armillaria.</title>
        <authorList>
            <person name="Sipos G."/>
            <person name="Prasanna A.N."/>
            <person name="Walter M.C."/>
            <person name="O'Connor E."/>
            <person name="Balint B."/>
            <person name="Krizsan K."/>
            <person name="Kiss B."/>
            <person name="Hess J."/>
            <person name="Varga T."/>
            <person name="Slot J."/>
            <person name="Riley R."/>
            <person name="Boka B."/>
            <person name="Rigling D."/>
            <person name="Barry K."/>
            <person name="Lee J."/>
            <person name="Mihaltcheva S."/>
            <person name="LaButti K."/>
            <person name="Lipzen A."/>
            <person name="Waldron R."/>
            <person name="Moloney N.M."/>
            <person name="Sperisen C."/>
            <person name="Kredics L."/>
            <person name="Vagvoelgyi C."/>
            <person name="Patrignani A."/>
            <person name="Fitzpatrick D."/>
            <person name="Nagy I."/>
            <person name="Doyle S."/>
            <person name="Anderson J.B."/>
            <person name="Grigoriev I.V."/>
            <person name="Gueldener U."/>
            <person name="Muensterkoetter M."/>
            <person name="Nagy L.G."/>
        </authorList>
    </citation>
    <scope>NUCLEOTIDE SEQUENCE [LARGE SCALE GENOMIC DNA]</scope>
    <source>
        <strain evidence="2">C18/9</strain>
    </source>
</reference>
<organism evidence="1 2">
    <name type="scientific">Armillaria ostoyae</name>
    <name type="common">Armillaria root rot fungus</name>
    <dbReference type="NCBI Taxonomy" id="47428"/>
    <lineage>
        <taxon>Eukaryota</taxon>
        <taxon>Fungi</taxon>
        <taxon>Dikarya</taxon>
        <taxon>Basidiomycota</taxon>
        <taxon>Agaricomycotina</taxon>
        <taxon>Agaricomycetes</taxon>
        <taxon>Agaricomycetidae</taxon>
        <taxon>Agaricales</taxon>
        <taxon>Marasmiineae</taxon>
        <taxon>Physalacriaceae</taxon>
        <taxon>Armillaria</taxon>
    </lineage>
</organism>
<gene>
    <name evidence="1" type="ORF">ARMOST_15778</name>
</gene>
<dbReference type="AlphaFoldDB" id="A0A284RUD9"/>
<proteinExistence type="predicted"/>
<accession>A0A284RUD9</accession>
<keyword evidence="2" id="KW-1185">Reference proteome</keyword>
<evidence type="ECO:0000313" key="2">
    <source>
        <dbReference type="Proteomes" id="UP000219338"/>
    </source>
</evidence>
<protein>
    <submittedName>
        <fullName evidence="1">Uncharacterized protein</fullName>
    </submittedName>
</protein>